<name>A0A1B7NSI8_9EURO</name>
<comment type="caution">
    <text evidence="7">The sequence shown here is derived from an EMBL/GenBank/DDBJ whole genome shotgun (WGS) entry which is preliminary data.</text>
</comment>
<dbReference type="STRING" id="1658172.A0A1B7NSI8"/>
<dbReference type="SMART" id="SM00744">
    <property type="entry name" value="RINGv"/>
    <property type="match status" value="1"/>
</dbReference>
<evidence type="ECO:0000313" key="7">
    <source>
        <dbReference type="EMBL" id="OAX79744.1"/>
    </source>
</evidence>
<feature type="region of interest" description="Disordered" evidence="4">
    <location>
        <begin position="324"/>
        <end position="349"/>
    </location>
</feature>
<evidence type="ECO:0000256" key="4">
    <source>
        <dbReference type="SAM" id="MobiDB-lite"/>
    </source>
</evidence>
<evidence type="ECO:0000256" key="1">
    <source>
        <dbReference type="ARBA" id="ARBA00022723"/>
    </source>
</evidence>
<evidence type="ECO:0000259" key="6">
    <source>
        <dbReference type="PROSITE" id="PS51292"/>
    </source>
</evidence>
<organism evidence="7 8">
    <name type="scientific">Emergomyces africanus</name>
    <dbReference type="NCBI Taxonomy" id="1955775"/>
    <lineage>
        <taxon>Eukaryota</taxon>
        <taxon>Fungi</taxon>
        <taxon>Dikarya</taxon>
        <taxon>Ascomycota</taxon>
        <taxon>Pezizomycotina</taxon>
        <taxon>Eurotiomycetes</taxon>
        <taxon>Eurotiomycetidae</taxon>
        <taxon>Onygenales</taxon>
        <taxon>Ajellomycetaceae</taxon>
        <taxon>Emergomyces</taxon>
    </lineage>
</organism>
<evidence type="ECO:0000256" key="3">
    <source>
        <dbReference type="ARBA" id="ARBA00022833"/>
    </source>
</evidence>
<keyword evidence="8" id="KW-1185">Reference proteome</keyword>
<dbReference type="EMBL" id="LGUA01000910">
    <property type="protein sequence ID" value="OAX79744.1"/>
    <property type="molecule type" value="Genomic_DNA"/>
</dbReference>
<dbReference type="PANTHER" id="PTHR46347:SF1">
    <property type="entry name" value="RING_FYVE_PHD ZINC FINGER SUPERFAMILY PROTEIN"/>
    <property type="match status" value="1"/>
</dbReference>
<dbReference type="PANTHER" id="PTHR46347">
    <property type="entry name" value="RING/FYVE/PHD ZINC FINGER SUPERFAMILY PROTEIN"/>
    <property type="match status" value="1"/>
</dbReference>
<evidence type="ECO:0000256" key="2">
    <source>
        <dbReference type="ARBA" id="ARBA00022771"/>
    </source>
</evidence>
<protein>
    <recommendedName>
        <fullName evidence="6">RING-CH-type domain-containing protein</fullName>
    </recommendedName>
</protein>
<sequence length="349" mass="39445">MSLHSAPRRTEPQWQWPEPAPEPPTEATSIPRQQSNGSETGPIPRQGWEEGAQEPAQSASSSSPRYYPSRTCRICLETVPPTFEPASENLPDFLQSTPRVTYESSDPELGRLIRPCKCKGSSRYVHEGCLNSWRHADPAYSDRNYWQCPTCDFQYRLERMRWGRWITSTATQLVLTAVILLIAMFLLGFVADPIINLYIDPFDTILSRLYDPDATEKVFFPEEDVPATTTWTEHFFKGLASLGVLSFVKVIFALSPWQWWNLRNSGLVGGGRRPAATGRDRAASVSWIVLLIGVVTFLWAVYKGVRAWSRKVLEKAGDRVLDVPLDDDDELQDTTHASSHEPSNSKKEN</sequence>
<feature type="domain" description="RING-CH-type" evidence="6">
    <location>
        <begin position="64"/>
        <end position="158"/>
    </location>
</feature>
<feature type="region of interest" description="Disordered" evidence="4">
    <location>
        <begin position="1"/>
        <end position="67"/>
    </location>
</feature>
<keyword evidence="3" id="KW-0862">Zinc</keyword>
<feature type="compositionally biased region" description="Polar residues" evidence="4">
    <location>
        <begin position="28"/>
        <end position="39"/>
    </location>
</feature>
<evidence type="ECO:0000313" key="8">
    <source>
        <dbReference type="Proteomes" id="UP000091918"/>
    </source>
</evidence>
<keyword evidence="5" id="KW-0812">Transmembrane</keyword>
<dbReference type="Gene3D" id="3.30.40.10">
    <property type="entry name" value="Zinc/RING finger domain, C3HC4 (zinc finger)"/>
    <property type="match status" value="1"/>
</dbReference>
<keyword evidence="5" id="KW-0472">Membrane</keyword>
<feature type="transmembrane region" description="Helical" evidence="5">
    <location>
        <begin position="281"/>
        <end position="302"/>
    </location>
</feature>
<feature type="transmembrane region" description="Helical" evidence="5">
    <location>
        <begin position="239"/>
        <end position="260"/>
    </location>
</feature>
<dbReference type="AlphaFoldDB" id="A0A1B7NSI8"/>
<proteinExistence type="predicted"/>
<dbReference type="GO" id="GO:0008270">
    <property type="term" value="F:zinc ion binding"/>
    <property type="evidence" value="ECO:0007669"/>
    <property type="project" value="UniProtKB-KW"/>
</dbReference>
<dbReference type="SUPFAM" id="SSF57850">
    <property type="entry name" value="RING/U-box"/>
    <property type="match status" value="1"/>
</dbReference>
<keyword evidence="2" id="KW-0863">Zinc-finger</keyword>
<dbReference type="OrthoDB" id="264354at2759"/>
<dbReference type="InterPro" id="IPR013083">
    <property type="entry name" value="Znf_RING/FYVE/PHD"/>
</dbReference>
<accession>A0A1B7NSI8</accession>
<evidence type="ECO:0000256" key="5">
    <source>
        <dbReference type="SAM" id="Phobius"/>
    </source>
</evidence>
<feature type="compositionally biased region" description="Low complexity" evidence="4">
    <location>
        <begin position="49"/>
        <end position="67"/>
    </location>
</feature>
<gene>
    <name evidence="7" type="ORF">ACJ72_05932</name>
</gene>
<feature type="transmembrane region" description="Helical" evidence="5">
    <location>
        <begin position="165"/>
        <end position="191"/>
    </location>
</feature>
<dbReference type="InterPro" id="IPR011016">
    <property type="entry name" value="Znf_RING-CH"/>
</dbReference>
<keyword evidence="1" id="KW-0479">Metal-binding</keyword>
<keyword evidence="5" id="KW-1133">Transmembrane helix</keyword>
<dbReference type="CDD" id="cd16495">
    <property type="entry name" value="RING_CH-C4HC3_MARCH"/>
    <property type="match status" value="1"/>
</dbReference>
<dbReference type="Proteomes" id="UP000091918">
    <property type="component" value="Unassembled WGS sequence"/>
</dbReference>
<dbReference type="PROSITE" id="PS51292">
    <property type="entry name" value="ZF_RING_CH"/>
    <property type="match status" value="1"/>
</dbReference>
<dbReference type="Pfam" id="PF12906">
    <property type="entry name" value="RINGv"/>
    <property type="match status" value="1"/>
</dbReference>
<reference evidence="7 8" key="1">
    <citation type="submission" date="2015-07" db="EMBL/GenBank/DDBJ databases">
        <title>Emmonsia species relationships and genome sequence.</title>
        <authorList>
            <person name="Cuomo C.A."/>
            <person name="Schwartz I.S."/>
            <person name="Kenyon C."/>
            <person name="de Hoog G.S."/>
            <person name="Govender N.P."/>
            <person name="Botha A."/>
            <person name="Moreno L."/>
            <person name="de Vries M."/>
            <person name="Munoz J.F."/>
            <person name="Stielow J.B."/>
        </authorList>
    </citation>
    <scope>NUCLEOTIDE SEQUENCE [LARGE SCALE GENOMIC DNA]</scope>
    <source>
        <strain evidence="7 8">CBS 136260</strain>
    </source>
</reference>